<evidence type="ECO:0000259" key="3">
    <source>
        <dbReference type="SMART" id="SM00903"/>
    </source>
</evidence>
<protein>
    <submittedName>
        <fullName evidence="4">Flavin reductase</fullName>
    </submittedName>
</protein>
<dbReference type="EMBL" id="CP042582">
    <property type="protein sequence ID" value="QEX24645.1"/>
    <property type="molecule type" value="Genomic_DNA"/>
</dbReference>
<dbReference type="RefSeq" id="WP_151119904.1">
    <property type="nucleotide sequence ID" value="NZ_CP042582.1"/>
</dbReference>
<dbReference type="PANTHER" id="PTHR30466:SF11">
    <property type="entry name" value="FLAVIN-DEPENDENT MONOOXYGENASE, REDUCTASE SUBUNIT HSAB"/>
    <property type="match status" value="1"/>
</dbReference>
<dbReference type="GO" id="GO:0010181">
    <property type="term" value="F:FMN binding"/>
    <property type="evidence" value="ECO:0007669"/>
    <property type="project" value="InterPro"/>
</dbReference>
<keyword evidence="5" id="KW-1185">Reference proteome</keyword>
<organism evidence="4 5">
    <name type="scientific">Hypericibacter adhaerens</name>
    <dbReference type="NCBI Taxonomy" id="2602016"/>
    <lineage>
        <taxon>Bacteria</taxon>
        <taxon>Pseudomonadati</taxon>
        <taxon>Pseudomonadota</taxon>
        <taxon>Alphaproteobacteria</taxon>
        <taxon>Rhodospirillales</taxon>
        <taxon>Dongiaceae</taxon>
        <taxon>Hypericibacter</taxon>
    </lineage>
</organism>
<reference evidence="4 5" key="1">
    <citation type="submission" date="2019-08" db="EMBL/GenBank/DDBJ databases">
        <title>Hyperibacter terrae gen. nov., sp. nov. and Hyperibacter viscosus sp. nov., two new members in the family Rhodospirillaceae isolated from the rhizosphere of Hypericum perforatum.</title>
        <authorList>
            <person name="Noviana Z."/>
        </authorList>
    </citation>
    <scope>NUCLEOTIDE SEQUENCE [LARGE SCALE GENOMIC DNA]</scope>
    <source>
        <strain evidence="4 5">R5959</strain>
    </source>
</reference>
<dbReference type="Proteomes" id="UP000325797">
    <property type="component" value="Chromosome"/>
</dbReference>
<dbReference type="SMART" id="SM00903">
    <property type="entry name" value="Flavin_Reduct"/>
    <property type="match status" value="1"/>
</dbReference>
<evidence type="ECO:0000313" key="4">
    <source>
        <dbReference type="EMBL" id="QEX24645.1"/>
    </source>
</evidence>
<dbReference type="PANTHER" id="PTHR30466">
    <property type="entry name" value="FLAVIN REDUCTASE"/>
    <property type="match status" value="1"/>
</dbReference>
<dbReference type="SUPFAM" id="SSF50475">
    <property type="entry name" value="FMN-binding split barrel"/>
    <property type="match status" value="1"/>
</dbReference>
<keyword evidence="2" id="KW-0560">Oxidoreductase</keyword>
<dbReference type="InterPro" id="IPR002563">
    <property type="entry name" value="Flavin_Rdtase-like_dom"/>
</dbReference>
<dbReference type="KEGG" id="hadh:FRZ61_45860"/>
<dbReference type="Gene3D" id="2.30.110.10">
    <property type="entry name" value="Electron Transport, Fmn-binding Protein, Chain A"/>
    <property type="match status" value="1"/>
</dbReference>
<feature type="domain" description="Flavin reductase like" evidence="3">
    <location>
        <begin position="10"/>
        <end position="152"/>
    </location>
</feature>
<dbReference type="InterPro" id="IPR050268">
    <property type="entry name" value="NADH-dep_flavin_reductase"/>
</dbReference>
<sequence length="167" mass="17493">MDEQAKKTALRMIPYGIYVMTAKTADGGVAAATVNWVTQTAFAPPLIAVGVKADSGTYAAVKASKQFVLNVLGKGQQGPAFAFFKPAQLENGKLSGEPFHPASNGAPILDNAPAALECKVAEIVALGDHHVVVAEVTNAHLHREPTGRPDEAVLEMKDLGPKVFYGG</sequence>
<name>A0A5J6N6Q4_9PROT</name>
<dbReference type="AlphaFoldDB" id="A0A5J6N6Q4"/>
<evidence type="ECO:0000256" key="2">
    <source>
        <dbReference type="ARBA" id="ARBA00023002"/>
    </source>
</evidence>
<dbReference type="InterPro" id="IPR012349">
    <property type="entry name" value="Split_barrel_FMN-bd"/>
</dbReference>
<dbReference type="Pfam" id="PF01613">
    <property type="entry name" value="Flavin_Reduct"/>
    <property type="match status" value="1"/>
</dbReference>
<accession>A0A5J6N6Q4</accession>
<evidence type="ECO:0000256" key="1">
    <source>
        <dbReference type="ARBA" id="ARBA00008898"/>
    </source>
</evidence>
<dbReference type="OrthoDB" id="9792858at2"/>
<comment type="similarity">
    <text evidence="1">Belongs to the non-flavoprotein flavin reductase family.</text>
</comment>
<proteinExistence type="inferred from homology"/>
<dbReference type="GO" id="GO:0042602">
    <property type="term" value="F:riboflavin reductase (NADPH) activity"/>
    <property type="evidence" value="ECO:0007669"/>
    <property type="project" value="TreeGrafter"/>
</dbReference>
<evidence type="ECO:0000313" key="5">
    <source>
        <dbReference type="Proteomes" id="UP000325797"/>
    </source>
</evidence>
<gene>
    <name evidence="4" type="ORF">FRZ61_45860</name>
</gene>